<accession>A0ACB8AUY7</accession>
<sequence>MPVHRHSWSDEDATDPLNALLGLQDQPDPDPGRSLALRELSVIQHLEDHRGIGVEPEGLLHGDAAGRFEVPDLRFGGPDIGSGWRLSDSMTTTPFEVLCPTSTRYGAAPFKWQNVAASAWNLKSSMGAWLGASGYPIWDSAGRTLTQIGVGATGGIPRGGDLTVDLGSDYVLQDPAHNLDALWYINPAPPDPRPLHTAHPPTPAPPPAPVPGPSNVPTLVASPPPAPVPGPSNIPTSVARHYIDDETTPLSTVLIESGAVRWEELRLQCSDMLLHQLATVTAFPSDMRKIVKDIVAGYSENLQAEKGPASQRWLEQVNIVIAGKPSRSVLANEEFEELLYHNISTYGRRFYEKIWTACNYYIMPQAAVANPGLIPQAPRFYSSETKAFIKESVDLNIVLPMSILHQLVPSDNIKISKGKKYQ</sequence>
<comment type="caution">
    <text evidence="1">The sequence shown here is derived from an EMBL/GenBank/DDBJ whole genome shotgun (WGS) entry which is preliminary data.</text>
</comment>
<gene>
    <name evidence="1" type="ORF">BV22DRAFT_1052526</name>
</gene>
<dbReference type="EMBL" id="MU267128">
    <property type="protein sequence ID" value="KAH7917310.1"/>
    <property type="molecule type" value="Genomic_DNA"/>
</dbReference>
<organism evidence="1 2">
    <name type="scientific">Leucogyrophana mollusca</name>
    <dbReference type="NCBI Taxonomy" id="85980"/>
    <lineage>
        <taxon>Eukaryota</taxon>
        <taxon>Fungi</taxon>
        <taxon>Dikarya</taxon>
        <taxon>Basidiomycota</taxon>
        <taxon>Agaricomycotina</taxon>
        <taxon>Agaricomycetes</taxon>
        <taxon>Agaricomycetidae</taxon>
        <taxon>Boletales</taxon>
        <taxon>Boletales incertae sedis</taxon>
        <taxon>Leucogyrophana</taxon>
    </lineage>
</organism>
<reference evidence="1" key="1">
    <citation type="journal article" date="2021" name="New Phytol.">
        <title>Evolutionary innovations through gain and loss of genes in the ectomycorrhizal Boletales.</title>
        <authorList>
            <person name="Wu G."/>
            <person name="Miyauchi S."/>
            <person name="Morin E."/>
            <person name="Kuo A."/>
            <person name="Drula E."/>
            <person name="Varga T."/>
            <person name="Kohler A."/>
            <person name="Feng B."/>
            <person name="Cao Y."/>
            <person name="Lipzen A."/>
            <person name="Daum C."/>
            <person name="Hundley H."/>
            <person name="Pangilinan J."/>
            <person name="Johnson J."/>
            <person name="Barry K."/>
            <person name="LaButti K."/>
            <person name="Ng V."/>
            <person name="Ahrendt S."/>
            <person name="Min B."/>
            <person name="Choi I.G."/>
            <person name="Park H."/>
            <person name="Plett J.M."/>
            <person name="Magnuson J."/>
            <person name="Spatafora J.W."/>
            <person name="Nagy L.G."/>
            <person name="Henrissat B."/>
            <person name="Grigoriev I.V."/>
            <person name="Yang Z.L."/>
            <person name="Xu J."/>
            <person name="Martin F.M."/>
        </authorList>
    </citation>
    <scope>NUCLEOTIDE SEQUENCE</scope>
    <source>
        <strain evidence="1">KUC20120723A-06</strain>
    </source>
</reference>
<feature type="non-terminal residue" evidence="1">
    <location>
        <position position="422"/>
    </location>
</feature>
<evidence type="ECO:0000313" key="1">
    <source>
        <dbReference type="EMBL" id="KAH7917310.1"/>
    </source>
</evidence>
<dbReference type="Proteomes" id="UP000790709">
    <property type="component" value="Unassembled WGS sequence"/>
</dbReference>
<name>A0ACB8AUY7_9AGAM</name>
<evidence type="ECO:0000313" key="2">
    <source>
        <dbReference type="Proteomes" id="UP000790709"/>
    </source>
</evidence>
<proteinExistence type="predicted"/>
<protein>
    <submittedName>
        <fullName evidence="1">Uncharacterized protein</fullName>
    </submittedName>
</protein>
<keyword evidence="2" id="KW-1185">Reference proteome</keyword>